<dbReference type="Proteomes" id="UP000286501">
    <property type="component" value="Unassembled WGS sequence"/>
</dbReference>
<reference evidence="5 6" key="1">
    <citation type="submission" date="2018-08" db="EMBL/GenBank/DDBJ databases">
        <title>A genome reference for cultivated species of the human gut microbiota.</title>
        <authorList>
            <person name="Zou Y."/>
            <person name="Xue W."/>
            <person name="Luo G."/>
        </authorList>
    </citation>
    <scope>NUCLEOTIDE SEQUENCE [LARGE SCALE GENOMIC DNA]</scope>
    <source>
        <strain evidence="3 5">AF24-12</strain>
        <strain evidence="4 6">AM22-1</strain>
    </source>
</reference>
<reference evidence="2" key="2">
    <citation type="submission" date="2021-06" db="EMBL/GenBank/DDBJ databases">
        <title>Collection of gut derived symbiotic bacterial strains cultured from healthy donors.</title>
        <authorList>
            <person name="Lin H."/>
            <person name="Littmann E."/>
            <person name="Pamer E.G."/>
        </authorList>
    </citation>
    <scope>NUCLEOTIDE SEQUENCE</scope>
    <source>
        <strain evidence="2">MSK.21.74</strain>
    </source>
</reference>
<dbReference type="EMBL" id="QRIN01000006">
    <property type="protein sequence ID" value="RHG68573.1"/>
    <property type="molecule type" value="Genomic_DNA"/>
</dbReference>
<evidence type="ECO:0000313" key="4">
    <source>
        <dbReference type="EMBL" id="RHG68573.1"/>
    </source>
</evidence>
<organism evidence="2 7">
    <name type="scientific">Segatella copri</name>
    <dbReference type="NCBI Taxonomy" id="165179"/>
    <lineage>
        <taxon>Bacteria</taxon>
        <taxon>Pseudomonadati</taxon>
        <taxon>Bacteroidota</taxon>
        <taxon>Bacteroidia</taxon>
        <taxon>Bacteroidales</taxon>
        <taxon>Prevotellaceae</taxon>
        <taxon>Segatella</taxon>
    </lineage>
</organism>
<dbReference type="Proteomes" id="UP001196765">
    <property type="component" value="Unassembled WGS sequence"/>
</dbReference>
<dbReference type="Gene3D" id="2.60.40.10">
    <property type="entry name" value="Immunoglobulins"/>
    <property type="match status" value="1"/>
</dbReference>
<dbReference type="EMBL" id="JAHOEI010000073">
    <property type="protein sequence ID" value="MBV3388793.1"/>
    <property type="molecule type" value="Genomic_DNA"/>
</dbReference>
<evidence type="ECO:0000313" key="3">
    <source>
        <dbReference type="EMBL" id="RGS16986.1"/>
    </source>
</evidence>
<accession>A0A3E5E3R2</accession>
<evidence type="ECO:0000313" key="6">
    <source>
        <dbReference type="Proteomes" id="UP000286501"/>
    </source>
</evidence>
<feature type="chain" id="PRO_5043182813" evidence="1">
    <location>
        <begin position="21"/>
        <end position="126"/>
    </location>
</feature>
<evidence type="ECO:0000313" key="7">
    <source>
        <dbReference type="Proteomes" id="UP001196765"/>
    </source>
</evidence>
<gene>
    <name evidence="4" type="ORF">DW250_02245</name>
    <name evidence="3" type="ORF">DWY11_05920</name>
    <name evidence="2" type="ORF">KSW82_13730</name>
</gene>
<feature type="signal peptide" evidence="1">
    <location>
        <begin position="1"/>
        <end position="20"/>
    </location>
</feature>
<sequence length="126" mass="13771">MKRLVLIIISLIVTCCQLQAKDKEGTIAFGKTSFNFGTFQKSTIRKCVFPFKNTGNAPISISAAEATCNCTTATYTKSPIMPGKTGYVTIYYNGRNYGTGHFRKTVDIRSTASNGLVRLVIEGITK</sequence>
<evidence type="ECO:0000313" key="5">
    <source>
        <dbReference type="Proteomes" id="UP000283872"/>
    </source>
</evidence>
<evidence type="ECO:0000256" key="1">
    <source>
        <dbReference type="SAM" id="SignalP"/>
    </source>
</evidence>
<comment type="caution">
    <text evidence="2">The sequence shown here is derived from an EMBL/GenBank/DDBJ whole genome shotgun (WGS) entry which is preliminary data.</text>
</comment>
<dbReference type="RefSeq" id="WP_117586860.1">
    <property type="nucleotide sequence ID" value="NZ_JAHOEI010000073.1"/>
</dbReference>
<evidence type="ECO:0000313" key="2">
    <source>
        <dbReference type="EMBL" id="MBV3388793.1"/>
    </source>
</evidence>
<dbReference type="InterPro" id="IPR011467">
    <property type="entry name" value="DUF1573"/>
</dbReference>
<dbReference type="Proteomes" id="UP000283872">
    <property type="component" value="Unassembled WGS sequence"/>
</dbReference>
<dbReference type="PANTHER" id="PTHR37833:SF1">
    <property type="entry name" value="SIGNAL PEPTIDE PROTEIN"/>
    <property type="match status" value="1"/>
</dbReference>
<dbReference type="AlphaFoldDB" id="A0A3E5E3R2"/>
<dbReference type="Pfam" id="PF07610">
    <property type="entry name" value="DUF1573"/>
    <property type="match status" value="1"/>
</dbReference>
<dbReference type="PANTHER" id="PTHR37833">
    <property type="entry name" value="LIPOPROTEIN-RELATED"/>
    <property type="match status" value="1"/>
</dbReference>
<protein>
    <submittedName>
        <fullName evidence="2">DUF1573 domain-containing protein</fullName>
    </submittedName>
</protein>
<dbReference type="InterPro" id="IPR013783">
    <property type="entry name" value="Ig-like_fold"/>
</dbReference>
<dbReference type="EMBL" id="QRVA01000010">
    <property type="protein sequence ID" value="RGS16986.1"/>
    <property type="molecule type" value="Genomic_DNA"/>
</dbReference>
<proteinExistence type="predicted"/>
<name>A0A3E5E3R2_9BACT</name>
<keyword evidence="1" id="KW-0732">Signal</keyword>